<sequence length="84" mass="9290">MADDGQNFGILQDLQVHLRTARVPLENLSTLVQEGDEQLVERFLSENVKVEGQGQAVVHSQLYIGKCEGESSRSGCGKQPVVHW</sequence>
<reference evidence="1" key="2">
    <citation type="submission" date="2020-11" db="EMBL/GenBank/DDBJ databases">
        <authorList>
            <person name="McCartney M.A."/>
            <person name="Auch B."/>
            <person name="Kono T."/>
            <person name="Mallez S."/>
            <person name="Becker A."/>
            <person name="Gohl D.M."/>
            <person name="Silverstein K.A.T."/>
            <person name="Koren S."/>
            <person name="Bechman K.B."/>
            <person name="Herman A."/>
            <person name="Abrahante J.E."/>
            <person name="Garbe J."/>
        </authorList>
    </citation>
    <scope>NUCLEOTIDE SEQUENCE</scope>
    <source>
        <strain evidence="1">Duluth1</strain>
        <tissue evidence="1">Whole animal</tissue>
    </source>
</reference>
<dbReference type="AlphaFoldDB" id="A0A9D4HI12"/>
<organism evidence="1 2">
    <name type="scientific">Dreissena polymorpha</name>
    <name type="common">Zebra mussel</name>
    <name type="synonym">Mytilus polymorpha</name>
    <dbReference type="NCBI Taxonomy" id="45954"/>
    <lineage>
        <taxon>Eukaryota</taxon>
        <taxon>Metazoa</taxon>
        <taxon>Spiralia</taxon>
        <taxon>Lophotrochozoa</taxon>
        <taxon>Mollusca</taxon>
        <taxon>Bivalvia</taxon>
        <taxon>Autobranchia</taxon>
        <taxon>Heteroconchia</taxon>
        <taxon>Euheterodonta</taxon>
        <taxon>Imparidentia</taxon>
        <taxon>Neoheterodontei</taxon>
        <taxon>Myida</taxon>
        <taxon>Dreissenoidea</taxon>
        <taxon>Dreissenidae</taxon>
        <taxon>Dreissena</taxon>
    </lineage>
</organism>
<protein>
    <submittedName>
        <fullName evidence="1">Uncharacterized protein</fullName>
    </submittedName>
</protein>
<dbReference type="Proteomes" id="UP000828390">
    <property type="component" value="Unassembled WGS sequence"/>
</dbReference>
<proteinExistence type="predicted"/>
<evidence type="ECO:0000313" key="1">
    <source>
        <dbReference type="EMBL" id="KAH3719885.1"/>
    </source>
</evidence>
<name>A0A9D4HI12_DREPO</name>
<keyword evidence="2" id="KW-1185">Reference proteome</keyword>
<reference evidence="1" key="1">
    <citation type="journal article" date="2019" name="bioRxiv">
        <title>The Genome of the Zebra Mussel, Dreissena polymorpha: A Resource for Invasive Species Research.</title>
        <authorList>
            <person name="McCartney M.A."/>
            <person name="Auch B."/>
            <person name="Kono T."/>
            <person name="Mallez S."/>
            <person name="Zhang Y."/>
            <person name="Obille A."/>
            <person name="Becker A."/>
            <person name="Abrahante J.E."/>
            <person name="Garbe J."/>
            <person name="Badalamenti J.P."/>
            <person name="Herman A."/>
            <person name="Mangelson H."/>
            <person name="Liachko I."/>
            <person name="Sullivan S."/>
            <person name="Sone E.D."/>
            <person name="Koren S."/>
            <person name="Silverstein K.A.T."/>
            <person name="Beckman K.B."/>
            <person name="Gohl D.M."/>
        </authorList>
    </citation>
    <scope>NUCLEOTIDE SEQUENCE</scope>
    <source>
        <strain evidence="1">Duluth1</strain>
        <tissue evidence="1">Whole animal</tissue>
    </source>
</reference>
<accession>A0A9D4HI12</accession>
<evidence type="ECO:0000313" key="2">
    <source>
        <dbReference type="Proteomes" id="UP000828390"/>
    </source>
</evidence>
<gene>
    <name evidence="1" type="ORF">DPMN_062769</name>
</gene>
<dbReference type="EMBL" id="JAIWYP010000013">
    <property type="protein sequence ID" value="KAH3719885.1"/>
    <property type="molecule type" value="Genomic_DNA"/>
</dbReference>
<comment type="caution">
    <text evidence="1">The sequence shown here is derived from an EMBL/GenBank/DDBJ whole genome shotgun (WGS) entry which is preliminary data.</text>
</comment>